<keyword evidence="7" id="KW-1185">Reference proteome</keyword>
<dbReference type="OrthoDB" id="9814902at2"/>
<dbReference type="Gene3D" id="3.40.190.10">
    <property type="entry name" value="Periplasmic binding protein-like II"/>
    <property type="match status" value="2"/>
</dbReference>
<evidence type="ECO:0000259" key="5">
    <source>
        <dbReference type="SMART" id="SM00062"/>
    </source>
</evidence>
<dbReference type="EMBL" id="QZFU01000045">
    <property type="protein sequence ID" value="RJO69353.1"/>
    <property type="molecule type" value="Genomic_DNA"/>
</dbReference>
<dbReference type="InterPro" id="IPR018313">
    <property type="entry name" value="SBP_3_CS"/>
</dbReference>
<gene>
    <name evidence="6" type="ORF">D5S18_31680</name>
</gene>
<comment type="caution">
    <text evidence="6">The sequence shown here is derived from an EMBL/GenBank/DDBJ whole genome shotgun (WGS) entry which is preliminary data.</text>
</comment>
<reference evidence="6 7" key="1">
    <citation type="submission" date="2018-09" db="EMBL/GenBank/DDBJ databases">
        <title>YIM PH21274 draft genome.</title>
        <authorList>
            <person name="Miao C."/>
        </authorList>
    </citation>
    <scope>NUCLEOTIDE SEQUENCE [LARGE SCALE GENOMIC DNA]</scope>
    <source>
        <strain evidence="6 7">YIM PH 21724</strain>
    </source>
</reference>
<dbReference type="PROSITE" id="PS01039">
    <property type="entry name" value="SBP_BACTERIAL_3"/>
    <property type="match status" value="1"/>
</dbReference>
<evidence type="ECO:0000313" key="6">
    <source>
        <dbReference type="EMBL" id="RJO69353.1"/>
    </source>
</evidence>
<comment type="subcellular location">
    <subcellularLocation>
        <location evidence="1">Cell envelope</location>
    </subcellularLocation>
</comment>
<evidence type="ECO:0000256" key="4">
    <source>
        <dbReference type="RuleBase" id="RU003744"/>
    </source>
</evidence>
<dbReference type="GO" id="GO:0030313">
    <property type="term" value="C:cell envelope"/>
    <property type="evidence" value="ECO:0007669"/>
    <property type="project" value="UniProtKB-SubCell"/>
</dbReference>
<protein>
    <submittedName>
        <fullName evidence="6">L-cystine-binding protein TcyA</fullName>
    </submittedName>
</protein>
<accession>A0A3A4KJJ2</accession>
<feature type="domain" description="Solute-binding protein family 3/N-terminal" evidence="5">
    <location>
        <begin position="21"/>
        <end position="239"/>
    </location>
</feature>
<name>A0A3A4KJJ2_9NOCA</name>
<evidence type="ECO:0000313" key="7">
    <source>
        <dbReference type="Proteomes" id="UP000266677"/>
    </source>
</evidence>
<dbReference type="SMART" id="SM00062">
    <property type="entry name" value="PBPb"/>
    <property type="match status" value="1"/>
</dbReference>
<evidence type="ECO:0000256" key="3">
    <source>
        <dbReference type="ARBA" id="ARBA00022729"/>
    </source>
</evidence>
<dbReference type="PANTHER" id="PTHR35936">
    <property type="entry name" value="MEMBRANE-BOUND LYTIC MUREIN TRANSGLYCOSYLASE F"/>
    <property type="match status" value="1"/>
</dbReference>
<dbReference type="InterPro" id="IPR001638">
    <property type="entry name" value="Solute-binding_3/MltF_N"/>
</dbReference>
<dbReference type="AlphaFoldDB" id="A0A3A4KJJ2"/>
<dbReference type="PANTHER" id="PTHR35936:SF35">
    <property type="entry name" value="L-CYSTINE-BINDING PROTEIN TCYJ"/>
    <property type="match status" value="1"/>
</dbReference>
<dbReference type="Pfam" id="PF00497">
    <property type="entry name" value="SBP_bac_3"/>
    <property type="match status" value="1"/>
</dbReference>
<evidence type="ECO:0000256" key="2">
    <source>
        <dbReference type="ARBA" id="ARBA00010333"/>
    </source>
</evidence>
<evidence type="ECO:0000256" key="1">
    <source>
        <dbReference type="ARBA" id="ARBA00004196"/>
    </source>
</evidence>
<proteinExistence type="inferred from homology"/>
<keyword evidence="3" id="KW-0732">Signal</keyword>
<dbReference type="Proteomes" id="UP000266677">
    <property type="component" value="Unassembled WGS sequence"/>
</dbReference>
<organism evidence="6 7">
    <name type="scientific">Nocardia panacis</name>
    <dbReference type="NCBI Taxonomy" id="2340916"/>
    <lineage>
        <taxon>Bacteria</taxon>
        <taxon>Bacillati</taxon>
        <taxon>Actinomycetota</taxon>
        <taxon>Actinomycetes</taxon>
        <taxon>Mycobacteriales</taxon>
        <taxon>Nocardiaceae</taxon>
        <taxon>Nocardia</taxon>
    </lineage>
</organism>
<comment type="similarity">
    <text evidence="2 4">Belongs to the bacterial solute-binding protein 3 family.</text>
</comment>
<sequence>MLAVVAATGLSACGSSADPNVLRVGTEGTYKPFSFQGSDGKLTGYDVEVVEAVAAKLGKKVEFVQTPWDAIFAGLESKRFDLIANQVSVSDERKAKYAMSRPYTTSEGVIVTRADNTSINSLSDLKGKTCAQTATSNWGKIAADAGAKVEVVADFGPAVQLLKQGRVDATVNDSLAVAEYTKTTGDTSIKSSAKIGHTSQQAMAARKDDPLIGEVDKALDQLRAEGALAKISEKYFGTDVSK</sequence>
<dbReference type="SUPFAM" id="SSF53850">
    <property type="entry name" value="Periplasmic binding protein-like II"/>
    <property type="match status" value="1"/>
</dbReference>